<evidence type="ECO:0000256" key="2">
    <source>
        <dbReference type="ARBA" id="ARBA00022525"/>
    </source>
</evidence>
<dbReference type="Proteomes" id="UP000628984">
    <property type="component" value="Unassembled WGS sequence"/>
</dbReference>
<comment type="subcellular location">
    <subcellularLocation>
        <location evidence="1">Secreted</location>
    </subcellularLocation>
</comment>
<keyword evidence="4" id="KW-1185">Reference proteome</keyword>
<comment type="caution">
    <text evidence="3">The sequence shown here is derived from an EMBL/GenBank/DDBJ whole genome shotgun (WGS) entry which is preliminary data.</text>
</comment>
<gene>
    <name evidence="3" type="ORF">GCM10011452_01640</name>
</gene>
<dbReference type="InterPro" id="IPR011049">
    <property type="entry name" value="Serralysin-like_metalloprot_C"/>
</dbReference>
<dbReference type="PROSITE" id="PS00330">
    <property type="entry name" value="HEMOLYSIN_CALCIUM"/>
    <property type="match status" value="1"/>
</dbReference>
<dbReference type="InterPro" id="IPR018511">
    <property type="entry name" value="Hemolysin-typ_Ca-bd_CS"/>
</dbReference>
<evidence type="ECO:0000256" key="1">
    <source>
        <dbReference type="ARBA" id="ARBA00004613"/>
    </source>
</evidence>
<evidence type="ECO:0000313" key="3">
    <source>
        <dbReference type="EMBL" id="GGW21407.1"/>
    </source>
</evidence>
<dbReference type="PANTHER" id="PTHR38340:SF1">
    <property type="entry name" value="S-LAYER PROTEIN"/>
    <property type="match status" value="1"/>
</dbReference>
<protein>
    <recommendedName>
        <fullName evidence="5">Hemolysin-type calcium-binding repeat-containing protein</fullName>
    </recommendedName>
</protein>
<reference evidence="3" key="1">
    <citation type="journal article" date="2014" name="Int. J. Syst. Evol. Microbiol.">
        <title>Complete genome sequence of Corynebacterium casei LMG S-19264T (=DSM 44701T), isolated from a smear-ripened cheese.</title>
        <authorList>
            <consortium name="US DOE Joint Genome Institute (JGI-PGF)"/>
            <person name="Walter F."/>
            <person name="Albersmeier A."/>
            <person name="Kalinowski J."/>
            <person name="Ruckert C."/>
        </authorList>
    </citation>
    <scope>NUCLEOTIDE SEQUENCE</scope>
    <source>
        <strain evidence="3">KCTC 23714</strain>
    </source>
</reference>
<dbReference type="PANTHER" id="PTHR38340">
    <property type="entry name" value="S-LAYER PROTEIN"/>
    <property type="match status" value="1"/>
</dbReference>
<dbReference type="PRINTS" id="PR00313">
    <property type="entry name" value="CABNDNGRPT"/>
</dbReference>
<dbReference type="RefSeq" id="WP_189631909.1">
    <property type="nucleotide sequence ID" value="NZ_BMYQ01000001.1"/>
</dbReference>
<dbReference type="InterPro" id="IPR050557">
    <property type="entry name" value="RTX_toxin/Mannuronan_C5-epim"/>
</dbReference>
<proteinExistence type="predicted"/>
<dbReference type="GO" id="GO:0005576">
    <property type="term" value="C:extracellular region"/>
    <property type="evidence" value="ECO:0007669"/>
    <property type="project" value="UniProtKB-SubCell"/>
</dbReference>
<dbReference type="GO" id="GO:0005509">
    <property type="term" value="F:calcium ion binding"/>
    <property type="evidence" value="ECO:0007669"/>
    <property type="project" value="InterPro"/>
</dbReference>
<dbReference type="InterPro" id="IPR001343">
    <property type="entry name" value="Hemolysn_Ca-bd"/>
</dbReference>
<evidence type="ECO:0008006" key="5">
    <source>
        <dbReference type="Google" id="ProtNLM"/>
    </source>
</evidence>
<organism evidence="3 4">
    <name type="scientific">Gemmobacter lanyuensis</name>
    <dbReference type="NCBI Taxonomy" id="1054497"/>
    <lineage>
        <taxon>Bacteria</taxon>
        <taxon>Pseudomonadati</taxon>
        <taxon>Pseudomonadota</taxon>
        <taxon>Alphaproteobacteria</taxon>
        <taxon>Rhodobacterales</taxon>
        <taxon>Paracoccaceae</taxon>
        <taxon>Gemmobacter</taxon>
    </lineage>
</organism>
<sequence length="296" mass="30449">MARFVTTQNIRRGFDLEGGLDDALGGMVRDAGGRATYGWGGLQVVLAGSYTLDPAGRASGTVTQVTVLGRVRVDGELTRLPIAQISNFTADAADLVADLRQATGQTLASALLAGNDSMVGSGWRDHLLGLAGNDTLVGGGGADSLNGGGGRDHLLGGAGADLVLGGDGNDQLQGDYGRDTLTGGAGNDYLLGGLQDDLLEGGAGADRHRGGEGTDVFIFRGSHGPDVVGDFTLDDLLVLGPEYWAGHLTAGELLEDHATQMMNGVMLQTGTNSIFILGWEDIDTLGGRLRSVDQLL</sequence>
<dbReference type="SUPFAM" id="SSF51120">
    <property type="entry name" value="beta-Roll"/>
    <property type="match status" value="2"/>
</dbReference>
<dbReference type="AlphaFoldDB" id="A0A918MFX1"/>
<reference evidence="3" key="2">
    <citation type="submission" date="2020-09" db="EMBL/GenBank/DDBJ databases">
        <authorList>
            <person name="Sun Q."/>
            <person name="Kim S."/>
        </authorList>
    </citation>
    <scope>NUCLEOTIDE SEQUENCE</scope>
    <source>
        <strain evidence="3">KCTC 23714</strain>
    </source>
</reference>
<dbReference type="Gene3D" id="2.150.10.10">
    <property type="entry name" value="Serralysin-like metalloprotease, C-terminal"/>
    <property type="match status" value="2"/>
</dbReference>
<keyword evidence="2" id="KW-0964">Secreted</keyword>
<dbReference type="Pfam" id="PF00353">
    <property type="entry name" value="HemolysinCabind"/>
    <property type="match status" value="2"/>
</dbReference>
<accession>A0A918MFX1</accession>
<evidence type="ECO:0000313" key="4">
    <source>
        <dbReference type="Proteomes" id="UP000628984"/>
    </source>
</evidence>
<dbReference type="EMBL" id="BMYQ01000001">
    <property type="protein sequence ID" value="GGW21407.1"/>
    <property type="molecule type" value="Genomic_DNA"/>
</dbReference>
<name>A0A918MFX1_9RHOB</name>